<name>A0ABQ9I944_9NEOP</name>
<organism evidence="2 3">
    <name type="scientific">Dryococelus australis</name>
    <dbReference type="NCBI Taxonomy" id="614101"/>
    <lineage>
        <taxon>Eukaryota</taxon>
        <taxon>Metazoa</taxon>
        <taxon>Ecdysozoa</taxon>
        <taxon>Arthropoda</taxon>
        <taxon>Hexapoda</taxon>
        <taxon>Insecta</taxon>
        <taxon>Pterygota</taxon>
        <taxon>Neoptera</taxon>
        <taxon>Polyneoptera</taxon>
        <taxon>Phasmatodea</taxon>
        <taxon>Verophasmatodea</taxon>
        <taxon>Anareolatae</taxon>
        <taxon>Phasmatidae</taxon>
        <taxon>Eurycanthinae</taxon>
        <taxon>Dryococelus</taxon>
    </lineage>
</organism>
<reference evidence="2 3" key="1">
    <citation type="submission" date="2023-02" db="EMBL/GenBank/DDBJ databases">
        <title>LHISI_Scaffold_Assembly.</title>
        <authorList>
            <person name="Stuart O.P."/>
            <person name="Cleave R."/>
            <person name="Magrath M.J.L."/>
            <person name="Mikheyev A.S."/>
        </authorList>
    </citation>
    <scope>NUCLEOTIDE SEQUENCE [LARGE SCALE GENOMIC DNA]</scope>
    <source>
        <strain evidence="2">Daus_M_001</strain>
        <tissue evidence="2">Leg muscle</tissue>
    </source>
</reference>
<dbReference type="EMBL" id="JARBHB010000002">
    <property type="protein sequence ID" value="KAJ8893190.1"/>
    <property type="molecule type" value="Genomic_DNA"/>
</dbReference>
<evidence type="ECO:0000313" key="3">
    <source>
        <dbReference type="Proteomes" id="UP001159363"/>
    </source>
</evidence>
<keyword evidence="3" id="KW-1185">Reference proteome</keyword>
<evidence type="ECO:0000256" key="1">
    <source>
        <dbReference type="SAM" id="MobiDB-lite"/>
    </source>
</evidence>
<gene>
    <name evidence="2" type="ORF">PR048_005775</name>
</gene>
<proteinExistence type="predicted"/>
<accession>A0ABQ9I944</accession>
<protein>
    <submittedName>
        <fullName evidence="2">Uncharacterized protein</fullName>
    </submittedName>
</protein>
<feature type="compositionally biased region" description="Basic residues" evidence="1">
    <location>
        <begin position="104"/>
        <end position="115"/>
    </location>
</feature>
<evidence type="ECO:0000313" key="2">
    <source>
        <dbReference type="EMBL" id="KAJ8893190.1"/>
    </source>
</evidence>
<sequence length="144" mass="16706">MCLKIPKFHPHLQATEHHQVQPSSVVDQVHRRQQNGMCLKIPQFYPHLQVTEDHRVLSSSVLYQARHKSERKSGVSAVITSSPYKESMVICRSHTKRPPFETMKKRRRMQKRTKRTQIISDSSNDDLSVYVESDSDVFIIPPGQ</sequence>
<dbReference type="Proteomes" id="UP001159363">
    <property type="component" value="Chromosome 2"/>
</dbReference>
<feature type="region of interest" description="Disordered" evidence="1">
    <location>
        <begin position="95"/>
        <end position="116"/>
    </location>
</feature>
<comment type="caution">
    <text evidence="2">The sequence shown here is derived from an EMBL/GenBank/DDBJ whole genome shotgun (WGS) entry which is preliminary data.</text>
</comment>